<dbReference type="RefSeq" id="WP_144278244.1">
    <property type="nucleotide sequence ID" value="NZ_CP041730.1"/>
</dbReference>
<protein>
    <submittedName>
        <fullName evidence="3">HlyD family efflux transporter periplasmic adaptor subunit</fullName>
    </submittedName>
</protein>
<dbReference type="EMBL" id="CP041730">
    <property type="protein sequence ID" value="QDQ26850.1"/>
    <property type="molecule type" value="Genomic_DNA"/>
</dbReference>
<dbReference type="Gene3D" id="2.40.30.170">
    <property type="match status" value="1"/>
</dbReference>
<dbReference type="OrthoDB" id="9763546at2"/>
<dbReference type="PANTHER" id="PTHR32347">
    <property type="entry name" value="EFFLUX SYSTEM COMPONENT YKNX-RELATED"/>
    <property type="match status" value="1"/>
</dbReference>
<sequence>MSSPDTIVQSVQDAARPLATLLQLMRRARSADGDDALGFVMVNESRQLLDYRQAALWRDGPWGRDGPMGRVAALSGLAEADAAAPYVQWLAGVFRSVVAKAAADAPVRVLQSEDLPPLLAQDWPNWLPAQVLWLRLQPPGTQTSGALLLAREQAWSDYELTLATELADAYAHAQSRFAPQRHWRERLGAWLRPGRARRWLLLALLLLVCCPVRLTVLARGEVTPQEPLLVRAPIGGVIDSIAVQPNQQVMAGTPLFSLDQTTLAGQYALASQAREAAMEAYRQSAQLAVTDDRGKLEMAMDRARLDEKVIEADFTGRQLARIHVKAPQAGVVVFSDRGDWQGRAVAVGEKVMTLADPARVELTAFLPVAEAIQVQPGTALRLYPNAAPTESYDAVVSRVAYRAEATEDGVLAYRIQAAFRTGQTMPRLGQMGTARVYGDWVPLIYYALRRPLTAARQWLGW</sequence>
<gene>
    <name evidence="3" type="ORF">FNU76_11005</name>
</gene>
<name>A0A516SFH0_9NEIS</name>
<dbReference type="Gene3D" id="2.40.50.100">
    <property type="match status" value="1"/>
</dbReference>
<dbReference type="PANTHER" id="PTHR32347:SF23">
    <property type="entry name" value="BLL5650 PROTEIN"/>
    <property type="match status" value="1"/>
</dbReference>
<evidence type="ECO:0000313" key="4">
    <source>
        <dbReference type="Proteomes" id="UP000317550"/>
    </source>
</evidence>
<evidence type="ECO:0000256" key="2">
    <source>
        <dbReference type="ARBA" id="ARBA00023054"/>
    </source>
</evidence>
<keyword evidence="4" id="KW-1185">Reference proteome</keyword>
<dbReference type="GO" id="GO:0030313">
    <property type="term" value="C:cell envelope"/>
    <property type="evidence" value="ECO:0007669"/>
    <property type="project" value="UniProtKB-SubCell"/>
</dbReference>
<dbReference type="InterPro" id="IPR050465">
    <property type="entry name" value="UPF0194_transport"/>
</dbReference>
<organism evidence="3 4">
    <name type="scientific">Chitinimonas arctica</name>
    <dbReference type="NCBI Taxonomy" id="2594795"/>
    <lineage>
        <taxon>Bacteria</taxon>
        <taxon>Pseudomonadati</taxon>
        <taxon>Pseudomonadota</taxon>
        <taxon>Betaproteobacteria</taxon>
        <taxon>Neisseriales</taxon>
        <taxon>Chitinibacteraceae</taxon>
        <taxon>Chitinimonas</taxon>
    </lineage>
</organism>
<dbReference type="AlphaFoldDB" id="A0A516SFH0"/>
<evidence type="ECO:0000313" key="3">
    <source>
        <dbReference type="EMBL" id="QDQ26850.1"/>
    </source>
</evidence>
<comment type="subcellular location">
    <subcellularLocation>
        <location evidence="1">Cell envelope</location>
    </subcellularLocation>
</comment>
<dbReference type="SUPFAM" id="SSF111369">
    <property type="entry name" value="HlyD-like secretion proteins"/>
    <property type="match status" value="1"/>
</dbReference>
<proteinExistence type="predicted"/>
<dbReference type="KEGG" id="cari:FNU76_11005"/>
<keyword evidence="2" id="KW-0175">Coiled coil</keyword>
<accession>A0A516SFH0</accession>
<dbReference type="Proteomes" id="UP000317550">
    <property type="component" value="Chromosome"/>
</dbReference>
<evidence type="ECO:0000256" key="1">
    <source>
        <dbReference type="ARBA" id="ARBA00004196"/>
    </source>
</evidence>
<reference evidence="4" key="1">
    <citation type="submission" date="2019-07" db="EMBL/GenBank/DDBJ databases">
        <title>Chitinimonas sp. nov., isolated from Ny-Alesund, arctica soil.</title>
        <authorList>
            <person name="Xu Q."/>
            <person name="Peng F."/>
        </authorList>
    </citation>
    <scope>NUCLEOTIDE SEQUENCE [LARGE SCALE GENOMIC DNA]</scope>
    <source>
        <strain evidence="4">R3-44</strain>
    </source>
</reference>